<sequence>MKNILLVIICVFSTQFLLAQDWKTDFSEAKEEAAKADKPIILVFQGSDWCAPCIKLDKEIWSTEEFKAYAQKNYVMLQADFPRKKKNELTATQQEKNNKLAEMYNPNGYFPFVVILDKSGKVLGQAGYQKAEVKEYITMLNKFVK</sequence>
<dbReference type="InterPro" id="IPR036249">
    <property type="entry name" value="Thioredoxin-like_sf"/>
</dbReference>
<feature type="signal peptide" evidence="2">
    <location>
        <begin position="1"/>
        <end position="19"/>
    </location>
</feature>
<protein>
    <submittedName>
        <fullName evidence="3">Thioredoxin family protein</fullName>
    </submittedName>
</protein>
<dbReference type="SUPFAM" id="SSF52833">
    <property type="entry name" value="Thioredoxin-like"/>
    <property type="match status" value="1"/>
</dbReference>
<dbReference type="PANTHER" id="PTHR15337">
    <property type="entry name" value="ANTERIOR GRADIENT PROTEIN-RELATED"/>
    <property type="match status" value="1"/>
</dbReference>
<dbReference type="RefSeq" id="WP_272957745.1">
    <property type="nucleotide sequence ID" value="NZ_CAJXAW010000127.1"/>
</dbReference>
<organism evidence="3 4">
    <name type="scientific">Zunongwangia profunda</name>
    <dbReference type="NCBI Taxonomy" id="398743"/>
    <lineage>
        <taxon>Bacteria</taxon>
        <taxon>Pseudomonadati</taxon>
        <taxon>Bacteroidota</taxon>
        <taxon>Flavobacteriia</taxon>
        <taxon>Flavobacteriales</taxon>
        <taxon>Flavobacteriaceae</taxon>
        <taxon>Zunongwangia</taxon>
    </lineage>
</organism>
<comment type="caution">
    <text evidence="3">The sequence shown here is derived from an EMBL/GenBank/DDBJ whole genome shotgun (WGS) entry which is preliminary data.</text>
</comment>
<evidence type="ECO:0000313" key="4">
    <source>
        <dbReference type="Proteomes" id="UP000264330"/>
    </source>
</evidence>
<dbReference type="InterPro" id="IPR051099">
    <property type="entry name" value="AGR/TXD"/>
</dbReference>
<dbReference type="PANTHER" id="PTHR15337:SF11">
    <property type="entry name" value="THIOREDOXIN DOMAIN-CONTAINING PROTEIN"/>
    <property type="match status" value="1"/>
</dbReference>
<evidence type="ECO:0000256" key="2">
    <source>
        <dbReference type="SAM" id="SignalP"/>
    </source>
</evidence>
<dbReference type="Pfam" id="PF13899">
    <property type="entry name" value="Thioredoxin_7"/>
    <property type="match status" value="1"/>
</dbReference>
<accession>A0A3D5J5R9</accession>
<feature type="chain" id="PRO_5017743096" evidence="2">
    <location>
        <begin position="20"/>
        <end position="145"/>
    </location>
</feature>
<dbReference type="Gene3D" id="3.40.30.10">
    <property type="entry name" value="Glutaredoxin"/>
    <property type="match status" value="1"/>
</dbReference>
<dbReference type="Proteomes" id="UP000264330">
    <property type="component" value="Unassembled WGS sequence"/>
</dbReference>
<name>A0A3D5J5R9_9FLAO</name>
<evidence type="ECO:0000313" key="3">
    <source>
        <dbReference type="EMBL" id="HCV83347.1"/>
    </source>
</evidence>
<evidence type="ECO:0000256" key="1">
    <source>
        <dbReference type="ARBA" id="ARBA00022729"/>
    </source>
</evidence>
<dbReference type="AlphaFoldDB" id="A0A3D5J5R9"/>
<keyword evidence="1 2" id="KW-0732">Signal</keyword>
<gene>
    <name evidence="3" type="ORF">DGQ38_20105</name>
</gene>
<reference evidence="3 4" key="1">
    <citation type="journal article" date="2018" name="Nat. Biotechnol.">
        <title>A standardized bacterial taxonomy based on genome phylogeny substantially revises the tree of life.</title>
        <authorList>
            <person name="Parks D.H."/>
            <person name="Chuvochina M."/>
            <person name="Waite D.W."/>
            <person name="Rinke C."/>
            <person name="Skarshewski A."/>
            <person name="Chaumeil P.A."/>
            <person name="Hugenholtz P."/>
        </authorList>
    </citation>
    <scope>NUCLEOTIDE SEQUENCE [LARGE SCALE GENOMIC DNA]</scope>
    <source>
        <strain evidence="3">UBA9359</strain>
    </source>
</reference>
<proteinExistence type="predicted"/>
<dbReference type="EMBL" id="DPMF01000459">
    <property type="protein sequence ID" value="HCV83347.1"/>
    <property type="molecule type" value="Genomic_DNA"/>
</dbReference>